<dbReference type="InterPro" id="IPR000719">
    <property type="entry name" value="Prot_kinase_dom"/>
</dbReference>
<dbReference type="GO" id="GO:0030246">
    <property type="term" value="F:carbohydrate binding"/>
    <property type="evidence" value="ECO:0007669"/>
    <property type="project" value="UniProtKB-KW"/>
</dbReference>
<comment type="similarity">
    <text evidence="3">In the C-terminal section; belongs to the protein kinase superfamily. Ser/Thr protein kinase family.</text>
</comment>
<keyword evidence="8 13" id="KW-0547">Nucleotide-binding</keyword>
<sequence length="731" mass="80408">MAMGMASQQNHNKLPFPGVPCFCTILLLIISSPLCCSAESNQKNYLEAYTLGSKFKETDGLLFLTNSSSTVSVRRGALGSYMGTDDPAFNLSANGWFFILQPIFLWNYRDYGTGLNEASFNFRFTMSINQTKAADSSLAFAIHPDSLADSLGYPSSFPPNPNGASDYTSSTVSGSHIYAQISTVYGTADDPRNISLVQIAMASPGNSSSRSNYSVWIDYDHVEHRMSVSVDAVDGTPSTATAIVKMSDIMPTTASFGFHSSMGQLLQLDSWSLTAERLPYSFPLPPQVGTTPPAKGNRNIIVFSVLGSAAAVAITAAAAYLYFNSKYRRWKKEQDKLAKTMQRLPGVPTQVDYADIKRATKSFHESMKLGKGGFGAVYRCTLPAASLRRGRGMEVAVKKFTRDVEDQRYDDFLAEVSIINRLRHKNIVPLVGWSYNKGEPLLIYEYMTNGSLDQHLFPRGIIISIRRQQQQEESTCLGQWHTRYGIARDIATGLHYVHHEHEPMVLHRDIKASNIMLDSTFRARLGDFGIACTVAVNRSSVTGVAGTFGYIAPDYAMRHKATRQTDTYAFGVLILEVVTGKKNGDVGPDDDHITDWVWRLHREGKLLEAAHGVLAAADGQLDDDDDDDVVVDEAKRLLLLGLACTNPNPSDRPSMVEVVQVLTKLAPAPDVPLERPTFVWPPEDWRSRDPVYSTAGSNWDGSSATSTVELGQTSHISEISQEQPLVDSANT</sequence>
<keyword evidence="5 15" id="KW-0812">Transmembrane</keyword>
<evidence type="ECO:0000256" key="11">
    <source>
        <dbReference type="ARBA" id="ARBA00022989"/>
    </source>
</evidence>
<keyword evidence="19" id="KW-1185">Reference proteome</keyword>
<accession>A0A8T0PIW9</accession>
<organism evidence="18 19">
    <name type="scientific">Panicum virgatum</name>
    <name type="common">Blackwell switchgrass</name>
    <dbReference type="NCBI Taxonomy" id="38727"/>
    <lineage>
        <taxon>Eukaryota</taxon>
        <taxon>Viridiplantae</taxon>
        <taxon>Streptophyta</taxon>
        <taxon>Embryophyta</taxon>
        <taxon>Tracheophyta</taxon>
        <taxon>Spermatophyta</taxon>
        <taxon>Magnoliopsida</taxon>
        <taxon>Liliopsida</taxon>
        <taxon>Poales</taxon>
        <taxon>Poaceae</taxon>
        <taxon>PACMAD clade</taxon>
        <taxon>Panicoideae</taxon>
        <taxon>Panicodae</taxon>
        <taxon>Paniceae</taxon>
        <taxon>Panicinae</taxon>
        <taxon>Panicum</taxon>
        <taxon>Panicum sect. Hiantes</taxon>
    </lineage>
</organism>
<dbReference type="FunFam" id="1.10.510.10:FF:000444">
    <property type="entry name" value="probable L-type lectin-domain containing receptor kinase S.5"/>
    <property type="match status" value="1"/>
</dbReference>
<dbReference type="GO" id="GO:0005524">
    <property type="term" value="F:ATP binding"/>
    <property type="evidence" value="ECO:0007669"/>
    <property type="project" value="UniProtKB-UniRule"/>
</dbReference>
<evidence type="ECO:0000256" key="3">
    <source>
        <dbReference type="ARBA" id="ARBA00010217"/>
    </source>
</evidence>
<keyword evidence="6 16" id="KW-0732">Signal</keyword>
<comment type="subcellular location">
    <subcellularLocation>
        <location evidence="1">Membrane</location>
        <topology evidence="1">Single-pass type I membrane protein</topology>
    </subcellularLocation>
</comment>
<evidence type="ECO:0000256" key="4">
    <source>
        <dbReference type="ARBA" id="ARBA00022679"/>
    </source>
</evidence>
<evidence type="ECO:0000256" key="8">
    <source>
        <dbReference type="ARBA" id="ARBA00022741"/>
    </source>
</evidence>
<dbReference type="InterPro" id="IPR001220">
    <property type="entry name" value="Legume_lectin_dom"/>
</dbReference>
<evidence type="ECO:0000256" key="15">
    <source>
        <dbReference type="SAM" id="Phobius"/>
    </source>
</evidence>
<reference evidence="18" key="1">
    <citation type="submission" date="2020-05" db="EMBL/GenBank/DDBJ databases">
        <title>WGS assembly of Panicum virgatum.</title>
        <authorList>
            <person name="Lovell J.T."/>
            <person name="Jenkins J."/>
            <person name="Shu S."/>
            <person name="Juenger T.E."/>
            <person name="Schmutz J."/>
        </authorList>
    </citation>
    <scope>NUCLEOTIDE SEQUENCE</scope>
    <source>
        <strain evidence="18">AP13</strain>
    </source>
</reference>
<evidence type="ECO:0000256" key="10">
    <source>
        <dbReference type="ARBA" id="ARBA00022840"/>
    </source>
</evidence>
<feature type="binding site" evidence="13">
    <location>
        <position position="399"/>
    </location>
    <ligand>
        <name>ATP</name>
        <dbReference type="ChEBI" id="CHEBI:30616"/>
    </ligand>
</feature>
<dbReference type="Gene3D" id="1.10.510.10">
    <property type="entry name" value="Transferase(Phosphotransferase) domain 1"/>
    <property type="match status" value="1"/>
</dbReference>
<dbReference type="PANTHER" id="PTHR27007">
    <property type="match status" value="1"/>
</dbReference>
<dbReference type="InterPro" id="IPR050528">
    <property type="entry name" value="L-type_Lectin-RKs"/>
</dbReference>
<evidence type="ECO:0000313" key="19">
    <source>
        <dbReference type="Proteomes" id="UP000823388"/>
    </source>
</evidence>
<dbReference type="Pfam" id="PF00139">
    <property type="entry name" value="Lectin_legB"/>
    <property type="match status" value="1"/>
</dbReference>
<dbReference type="OrthoDB" id="647865at2759"/>
<feature type="chain" id="PRO_5035841417" description="Protein kinase domain-containing protein" evidence="16">
    <location>
        <begin position="39"/>
        <end position="731"/>
    </location>
</feature>
<dbReference type="InterPro" id="IPR013320">
    <property type="entry name" value="ConA-like_dom_sf"/>
</dbReference>
<evidence type="ECO:0000256" key="9">
    <source>
        <dbReference type="ARBA" id="ARBA00022777"/>
    </source>
</evidence>
<evidence type="ECO:0000259" key="17">
    <source>
        <dbReference type="PROSITE" id="PS50011"/>
    </source>
</evidence>
<evidence type="ECO:0000256" key="14">
    <source>
        <dbReference type="SAM" id="MobiDB-lite"/>
    </source>
</evidence>
<dbReference type="Proteomes" id="UP000823388">
    <property type="component" value="Chromosome 8K"/>
</dbReference>
<proteinExistence type="inferred from homology"/>
<evidence type="ECO:0000256" key="5">
    <source>
        <dbReference type="ARBA" id="ARBA00022692"/>
    </source>
</evidence>
<gene>
    <name evidence="18" type="ORF">PVAP13_8KG058800</name>
</gene>
<dbReference type="Gene3D" id="3.30.200.20">
    <property type="entry name" value="Phosphorylase Kinase, domain 1"/>
    <property type="match status" value="1"/>
</dbReference>
<dbReference type="Gene3D" id="2.60.120.200">
    <property type="match status" value="1"/>
</dbReference>
<evidence type="ECO:0000313" key="18">
    <source>
        <dbReference type="EMBL" id="KAG2560132.1"/>
    </source>
</evidence>
<dbReference type="SUPFAM" id="SSF49899">
    <property type="entry name" value="Concanavalin A-like lectins/glucanases"/>
    <property type="match status" value="1"/>
</dbReference>
<evidence type="ECO:0000256" key="12">
    <source>
        <dbReference type="ARBA" id="ARBA00023136"/>
    </source>
</evidence>
<feature type="compositionally biased region" description="Polar residues" evidence="14">
    <location>
        <begin position="694"/>
        <end position="731"/>
    </location>
</feature>
<feature type="region of interest" description="Disordered" evidence="14">
    <location>
        <begin position="691"/>
        <end position="731"/>
    </location>
</feature>
<keyword evidence="11 15" id="KW-1133">Transmembrane helix</keyword>
<dbReference type="InterPro" id="IPR017441">
    <property type="entry name" value="Protein_kinase_ATP_BS"/>
</dbReference>
<dbReference type="GO" id="GO:0016020">
    <property type="term" value="C:membrane"/>
    <property type="evidence" value="ECO:0007669"/>
    <property type="project" value="UniProtKB-SubCell"/>
</dbReference>
<comment type="caution">
    <text evidence="18">The sequence shown here is derived from an EMBL/GenBank/DDBJ whole genome shotgun (WGS) entry which is preliminary data.</text>
</comment>
<protein>
    <recommendedName>
        <fullName evidence="17">Protein kinase domain-containing protein</fullName>
    </recommendedName>
</protein>
<feature type="transmembrane region" description="Helical" evidence="15">
    <location>
        <begin position="300"/>
        <end position="323"/>
    </location>
</feature>
<dbReference type="EMBL" id="CM029051">
    <property type="protein sequence ID" value="KAG2560132.1"/>
    <property type="molecule type" value="Genomic_DNA"/>
</dbReference>
<dbReference type="SUPFAM" id="SSF56112">
    <property type="entry name" value="Protein kinase-like (PK-like)"/>
    <property type="match status" value="1"/>
</dbReference>
<keyword evidence="12 15" id="KW-0472">Membrane</keyword>
<dbReference type="SMART" id="SM00220">
    <property type="entry name" value="S_TKc"/>
    <property type="match status" value="1"/>
</dbReference>
<evidence type="ECO:0000256" key="16">
    <source>
        <dbReference type="SAM" id="SignalP"/>
    </source>
</evidence>
<name>A0A8T0PIW9_PANVG</name>
<dbReference type="PROSITE" id="PS00107">
    <property type="entry name" value="PROTEIN_KINASE_ATP"/>
    <property type="match status" value="1"/>
</dbReference>
<dbReference type="AlphaFoldDB" id="A0A8T0PIW9"/>
<comment type="similarity">
    <text evidence="2">In the N-terminal section; belongs to the leguminous lectin family.</text>
</comment>
<evidence type="ECO:0000256" key="13">
    <source>
        <dbReference type="PROSITE-ProRule" id="PRU10141"/>
    </source>
</evidence>
<keyword evidence="4" id="KW-0808">Transferase</keyword>
<keyword evidence="7" id="KW-0430">Lectin</keyword>
<feature type="domain" description="Protein kinase" evidence="17">
    <location>
        <begin position="363"/>
        <end position="678"/>
    </location>
</feature>
<dbReference type="InterPro" id="IPR011009">
    <property type="entry name" value="Kinase-like_dom_sf"/>
</dbReference>
<evidence type="ECO:0000256" key="6">
    <source>
        <dbReference type="ARBA" id="ARBA00022729"/>
    </source>
</evidence>
<evidence type="ECO:0000256" key="7">
    <source>
        <dbReference type="ARBA" id="ARBA00022734"/>
    </source>
</evidence>
<keyword evidence="10 13" id="KW-0067">ATP-binding</keyword>
<evidence type="ECO:0000256" key="1">
    <source>
        <dbReference type="ARBA" id="ARBA00004479"/>
    </source>
</evidence>
<dbReference type="Pfam" id="PF00069">
    <property type="entry name" value="Pkinase"/>
    <property type="match status" value="1"/>
</dbReference>
<dbReference type="PROSITE" id="PS50011">
    <property type="entry name" value="PROTEIN_KINASE_DOM"/>
    <property type="match status" value="1"/>
</dbReference>
<dbReference type="PROSITE" id="PS00108">
    <property type="entry name" value="PROTEIN_KINASE_ST"/>
    <property type="match status" value="1"/>
</dbReference>
<dbReference type="InterPro" id="IPR008271">
    <property type="entry name" value="Ser/Thr_kinase_AS"/>
</dbReference>
<feature type="signal peptide" evidence="16">
    <location>
        <begin position="1"/>
        <end position="38"/>
    </location>
</feature>
<evidence type="ECO:0000256" key="2">
    <source>
        <dbReference type="ARBA" id="ARBA00008536"/>
    </source>
</evidence>
<keyword evidence="9" id="KW-0418">Kinase</keyword>
<dbReference type="GO" id="GO:0004672">
    <property type="term" value="F:protein kinase activity"/>
    <property type="evidence" value="ECO:0007669"/>
    <property type="project" value="InterPro"/>
</dbReference>